<gene>
    <name evidence="2" type="ORF">GTW09_00400</name>
</gene>
<dbReference type="PANTHER" id="PTHR38780:SF1">
    <property type="entry name" value="PROTEIN TUSC"/>
    <property type="match status" value="1"/>
</dbReference>
<dbReference type="InterPro" id="IPR027396">
    <property type="entry name" value="DsrEFH-like"/>
</dbReference>
<evidence type="ECO:0000313" key="3">
    <source>
        <dbReference type="Proteomes" id="UP000478837"/>
    </source>
</evidence>
<organism evidence="2 3">
    <name type="scientific">Alteromonas hispanica</name>
    <dbReference type="NCBI Taxonomy" id="315421"/>
    <lineage>
        <taxon>Bacteria</taxon>
        <taxon>Pseudomonadati</taxon>
        <taxon>Pseudomonadota</taxon>
        <taxon>Gammaproteobacteria</taxon>
        <taxon>Alteromonadales</taxon>
        <taxon>Alteromonadaceae</taxon>
        <taxon>Alteromonas/Salinimonas group</taxon>
        <taxon>Alteromonas</taxon>
    </lineage>
</organism>
<dbReference type="InterPro" id="IPR003787">
    <property type="entry name" value="Sulphur_relay_DsrE/F-like"/>
</dbReference>
<dbReference type="AlphaFoldDB" id="A0A6L9MQ73"/>
<dbReference type="InterPro" id="IPR017462">
    <property type="entry name" value="Sulphur_relay_TusC/DsrF"/>
</dbReference>
<name>A0A6L9MQ73_9ALTE</name>
<dbReference type="PANTHER" id="PTHR38780">
    <property type="entry name" value="PROTEIN TUSC"/>
    <property type="match status" value="1"/>
</dbReference>
<comment type="caution">
    <text evidence="2">The sequence shown here is derived from an EMBL/GenBank/DDBJ whole genome shotgun (WGS) entry which is preliminary data.</text>
</comment>
<proteinExistence type="inferred from homology"/>
<dbReference type="Pfam" id="PF02635">
    <property type="entry name" value="DsrE"/>
    <property type="match status" value="1"/>
</dbReference>
<evidence type="ECO:0000256" key="1">
    <source>
        <dbReference type="ARBA" id="ARBA00005996"/>
    </source>
</evidence>
<keyword evidence="3" id="KW-1185">Reference proteome</keyword>
<reference evidence="2 3" key="1">
    <citation type="submission" date="2020-01" db="EMBL/GenBank/DDBJ databases">
        <title>Genomes of bacteria type strains.</title>
        <authorList>
            <person name="Chen J."/>
            <person name="Zhu S."/>
            <person name="Yang J."/>
        </authorList>
    </citation>
    <scope>NUCLEOTIDE SEQUENCE [LARGE SCALE GENOMIC DNA]</scope>
    <source>
        <strain evidence="2 3">LMG 22958</strain>
    </source>
</reference>
<dbReference type="Proteomes" id="UP000478837">
    <property type="component" value="Unassembled WGS sequence"/>
</dbReference>
<dbReference type="EMBL" id="JAAAWP010000001">
    <property type="protein sequence ID" value="NDW19993.1"/>
    <property type="molecule type" value="Genomic_DNA"/>
</dbReference>
<protein>
    <submittedName>
        <fullName evidence="2">Sulfur reduction protein DsrE</fullName>
    </submittedName>
</protein>
<sequence length="122" mass="13619">MATILIRFTQSPYGSAISQDGLDFTLAATNYGHNIIVLFEGEGVLQLTKTPSSKGIKNHSKRLASMPFFDIEDCYICKDSAENFQIHTLFENTQVIEELEAQLVTAHERVALVEKADHVVTF</sequence>
<dbReference type="RefSeq" id="WP_163109144.1">
    <property type="nucleotide sequence ID" value="NZ_JAAAWP010000001.1"/>
</dbReference>
<evidence type="ECO:0000313" key="2">
    <source>
        <dbReference type="EMBL" id="NDW19993.1"/>
    </source>
</evidence>
<dbReference type="Gene3D" id="3.40.1260.10">
    <property type="entry name" value="DsrEFH-like"/>
    <property type="match status" value="1"/>
</dbReference>
<dbReference type="SUPFAM" id="SSF75169">
    <property type="entry name" value="DsrEFH-like"/>
    <property type="match status" value="1"/>
</dbReference>
<accession>A0A6L9MQ73</accession>
<comment type="similarity">
    <text evidence="1">Belongs to the DsrF/TusC family.</text>
</comment>